<keyword evidence="3" id="KW-0812">Transmembrane</keyword>
<feature type="non-terminal residue" evidence="13">
    <location>
        <position position="1577"/>
    </location>
</feature>
<accession>A0A9D3PEY7</accession>
<feature type="domain" description="TMEM131L fourth Ig-like" evidence="11">
    <location>
        <begin position="627"/>
        <end position="752"/>
    </location>
</feature>
<feature type="compositionally biased region" description="Basic and acidic residues" evidence="7">
    <location>
        <begin position="1065"/>
        <end position="1079"/>
    </location>
</feature>
<feature type="compositionally biased region" description="Low complexity" evidence="7">
    <location>
        <begin position="1256"/>
        <end position="1282"/>
    </location>
</feature>
<feature type="domain" description="TMEM131L fifth Ig-like" evidence="12">
    <location>
        <begin position="802"/>
        <end position="866"/>
    </location>
</feature>
<dbReference type="EMBL" id="JAFDVH010000020">
    <property type="protein sequence ID" value="KAG7458782.1"/>
    <property type="molecule type" value="Genomic_DNA"/>
</dbReference>
<dbReference type="Pfam" id="PF19532">
    <property type="entry name" value="Ig_TMEM131L_2nd"/>
    <property type="match status" value="1"/>
</dbReference>
<feature type="compositionally biased region" description="Basic and acidic residues" evidence="7">
    <location>
        <begin position="1129"/>
        <end position="1152"/>
    </location>
</feature>
<dbReference type="Pfam" id="PF24501">
    <property type="entry name" value="Ig_TMEM131L_5"/>
    <property type="match status" value="1"/>
</dbReference>
<sequence>HRNAVYRSRRNIASCLALVGAYSTVQSGEGEELGGCEKGGERKGKHNAQQSKELQAEHSSMAGLRDFQQGGNCHRKTWINVLLGVLQLVLPYVQQGGAQLQALTQMSGVVEVWQAEDADFLVPTQAEEEGGKESLPQEESSSFYVQDSGRSLRLQPPVLEFGTQLLGLPRAETVYIHNPSQEVAVTLLSLFTSSRHLHIPPFHRRVIPPRGKTSFKVVFLPTEEGNIENSLFINTSSHGLLSYQVFGVGVHSGPLVTAQIKTSVVISPHIHSIKLTQTQEGASNITILGLLLECHLPESIYRHHHPQGSCFLTKEKLSVQISLSERGEKRADLEKLKPYVIENIVVLFVLSSRRGDLREPRITIYMLNSGDKKLYVKEMQLLSEAEGAVEFKQVLLQASATNFTQVATLLCRGSSPAHRTKCSSQISLHVLGNSTLKSYPALDITHGFRYDASALCHVKQSQNGRHYVDLWLTNGFDFSFSVNEVTLHQDMEGVLKVTNFSRPVTVPWGCWKLLSLRLNHRKLPVNVVTTVVLVTSIGLSLEIPLRIQSVSKQGDVVLEASAECRKPCPLRLPDAGHVQWLQTLQDDTFSWKVDSSLATELCTRWKNSKDQLTCSWPRLPVETSSPVDFGATPVNERKVKYFMLKNPTASPLSVEVRTLSSYPAPLEALDLLTKWFNISPLSVNVSTAEFALLQPDGQESGDGAVRVLLQPWETVEVGVAFTPAEHKPVTSVILIRNNLTVFDMVLARGHGAREALRVGGKLPGAGASLRFNVPQSTLMECRDGLRTDKPLFAIRKSFKVENAGELPLTVVSMNINGYQCQAFGFEVLQCRPFQLDHNSSTEINIAFTPDFTSSWVIRDLTLVTERGSSFPFTLNVTLPHHMLPLCAQVVPGPTWEETFWVVTLIFTCCSLGGVCLMAFHQAQYILTEFSQPGPRTNHSSALSRDNSPVNPVSPSTMSKMKGSCKAFVDSCNSSDKGKGKGSPAVAGVPTRGQSSSKKSSGGSAQPQKKHKVSVYYAKYKVSSTASATAAEGERDDPESELAVELNPDACDNNNSHHLAEQTTPADKKPHFTETPHSTEEDAELPPIMFPMETQSSFPGEVAVAADCRPGLLVCSLAENAHSHANNKGLENREVTSESEPRGNCDMQRRLSDIPDQDVSASTHKGRKSASKSHRKTGEGVARVPEHSIVTVLEKNRDQEWRESRNTNRTRNRCCSGKPDVPRLGPNTDSPLKQLQNGVCPARPRRKGADRRPQWESGSDSGSSSGSVRASRGSWGSWSSASSLEGERDHSTGVRHHCTTPARTRDNIQYSVYPADKDCYQTLNSSYKAQSIHSLYRKEPCQTPDPAPLSTFTPSFAAVAAGVERNMDITCPYLTEEAWSAPSIPLTNEFRYNTTEPLPFAPQGSSGSYNGFPLSNASSHCTSAYSFCDQTSYVPGGNDNFQNNFSCQESQNVAYTPQASWGEDGAQEVASAWNSTSCVVNKGFFSGTRSLSPMSGLFGSIWTPQSEPYQNHFQLEHSVPPSPQSPFSTDSTGTCRPGQFSSFNPFGPHMNLDIWNSSSSNRSSNSQLSNDSGYCGDV</sequence>
<dbReference type="InterPro" id="IPR055437">
    <property type="entry name" value="TMEM131L_Ig_5"/>
</dbReference>
<proteinExistence type="inferred from homology"/>
<dbReference type="InterPro" id="IPR045695">
    <property type="entry name" value="TMEM131-like_Ig_dom2"/>
</dbReference>
<dbReference type="InterPro" id="IPR055436">
    <property type="entry name" value="Ig_TMEM131L_4"/>
</dbReference>
<dbReference type="InterPro" id="IPR055435">
    <property type="entry name" value="Ig_TMEM131L_3"/>
</dbReference>
<evidence type="ECO:0000313" key="14">
    <source>
        <dbReference type="Proteomes" id="UP001046870"/>
    </source>
</evidence>
<organism evidence="13 14">
    <name type="scientific">Megalops atlanticus</name>
    <name type="common">Tarpon</name>
    <name type="synonym">Clupea gigantea</name>
    <dbReference type="NCBI Taxonomy" id="7932"/>
    <lineage>
        <taxon>Eukaryota</taxon>
        <taxon>Metazoa</taxon>
        <taxon>Chordata</taxon>
        <taxon>Craniata</taxon>
        <taxon>Vertebrata</taxon>
        <taxon>Euteleostomi</taxon>
        <taxon>Actinopterygii</taxon>
        <taxon>Neopterygii</taxon>
        <taxon>Teleostei</taxon>
        <taxon>Elopiformes</taxon>
        <taxon>Megalopidae</taxon>
        <taxon>Megalops</taxon>
    </lineage>
</organism>
<dbReference type="Proteomes" id="UP001046870">
    <property type="component" value="Chromosome 20"/>
</dbReference>
<evidence type="ECO:0000256" key="3">
    <source>
        <dbReference type="ARBA" id="ARBA00022692"/>
    </source>
</evidence>
<evidence type="ECO:0000256" key="4">
    <source>
        <dbReference type="ARBA" id="ARBA00022729"/>
    </source>
</evidence>
<evidence type="ECO:0000256" key="7">
    <source>
        <dbReference type="SAM" id="MobiDB-lite"/>
    </source>
</evidence>
<feature type="region of interest" description="Disordered" evidence="7">
    <location>
        <begin position="974"/>
        <end position="1009"/>
    </location>
</feature>
<dbReference type="Pfam" id="PF24498">
    <property type="entry name" value="Ig_TMEM131L_3"/>
    <property type="match status" value="1"/>
</dbReference>
<evidence type="ECO:0000259" key="9">
    <source>
        <dbReference type="Pfam" id="PF19532"/>
    </source>
</evidence>
<feature type="region of interest" description="Disordered" evidence="7">
    <location>
        <begin position="935"/>
        <end position="960"/>
    </location>
</feature>
<dbReference type="PANTHER" id="PTHR22050:SF2">
    <property type="entry name" value="TRANSMEMBRANE PROTEIN 131-LIKE"/>
    <property type="match status" value="1"/>
</dbReference>
<dbReference type="Gene3D" id="2.60.40.10">
    <property type="entry name" value="Immunoglobulins"/>
    <property type="match status" value="2"/>
</dbReference>
<feature type="region of interest" description="Disordered" evidence="7">
    <location>
        <begin position="1514"/>
        <end position="1533"/>
    </location>
</feature>
<feature type="compositionally biased region" description="Basic and acidic residues" evidence="7">
    <location>
        <begin position="1193"/>
        <end position="1205"/>
    </location>
</feature>
<dbReference type="Pfam" id="PF12371">
    <property type="entry name" value="TMEM131_like_N"/>
    <property type="match status" value="1"/>
</dbReference>
<evidence type="ECO:0000256" key="6">
    <source>
        <dbReference type="ARBA" id="ARBA00023136"/>
    </source>
</evidence>
<dbReference type="InterPro" id="IPR013783">
    <property type="entry name" value="Ig-like_fold"/>
</dbReference>
<feature type="region of interest" description="Disordered" evidence="7">
    <location>
        <begin position="1049"/>
        <end position="1081"/>
    </location>
</feature>
<comment type="caution">
    <text evidence="13">The sequence shown here is derived from an EMBL/GenBank/DDBJ whole genome shotgun (WGS) entry which is preliminary data.</text>
</comment>
<dbReference type="PANTHER" id="PTHR22050">
    <property type="entry name" value="RW1 PROTEIN HOMOLOG"/>
    <property type="match status" value="1"/>
</dbReference>
<evidence type="ECO:0000256" key="1">
    <source>
        <dbReference type="ARBA" id="ARBA00004479"/>
    </source>
</evidence>
<feature type="region of interest" description="Disordered" evidence="7">
    <location>
        <begin position="1125"/>
        <end position="1299"/>
    </location>
</feature>
<feature type="compositionally biased region" description="Low complexity" evidence="7">
    <location>
        <begin position="992"/>
        <end position="1006"/>
    </location>
</feature>
<protein>
    <recommendedName>
        <fullName evidence="15">Transmembrane protein 131-like</fullName>
    </recommendedName>
</protein>
<name>A0A9D3PEY7_MEGAT</name>
<evidence type="ECO:0008006" key="15">
    <source>
        <dbReference type="Google" id="ProtNLM"/>
    </source>
</evidence>
<feature type="compositionally biased region" description="Polar residues" evidence="7">
    <location>
        <begin position="1524"/>
        <end position="1533"/>
    </location>
</feature>
<dbReference type="InterPro" id="IPR039877">
    <property type="entry name" value="TMEM131-like"/>
</dbReference>
<reference evidence="13" key="1">
    <citation type="submission" date="2021-01" db="EMBL/GenBank/DDBJ databases">
        <authorList>
            <person name="Zahm M."/>
            <person name="Roques C."/>
            <person name="Cabau C."/>
            <person name="Klopp C."/>
            <person name="Donnadieu C."/>
            <person name="Jouanno E."/>
            <person name="Lampietro C."/>
            <person name="Louis A."/>
            <person name="Herpin A."/>
            <person name="Echchiki A."/>
            <person name="Berthelot C."/>
            <person name="Parey E."/>
            <person name="Roest-Crollius H."/>
            <person name="Braasch I."/>
            <person name="Postlethwait J."/>
            <person name="Bobe J."/>
            <person name="Montfort J."/>
            <person name="Bouchez O."/>
            <person name="Begum T."/>
            <person name="Mejri S."/>
            <person name="Adams A."/>
            <person name="Chen W.-J."/>
            <person name="Guiguen Y."/>
        </authorList>
    </citation>
    <scope>NUCLEOTIDE SEQUENCE</scope>
    <source>
        <strain evidence="13">YG-15Mar2019-1</strain>
        <tissue evidence="13">Brain</tissue>
    </source>
</reference>
<evidence type="ECO:0000256" key="5">
    <source>
        <dbReference type="ARBA" id="ARBA00022989"/>
    </source>
</evidence>
<dbReference type="Pfam" id="PF24499">
    <property type="entry name" value="Ig_TMEM131L_4"/>
    <property type="match status" value="1"/>
</dbReference>
<dbReference type="GO" id="GO:0016020">
    <property type="term" value="C:membrane"/>
    <property type="evidence" value="ECO:0007669"/>
    <property type="project" value="UniProtKB-SubCell"/>
</dbReference>
<evidence type="ECO:0000259" key="12">
    <source>
        <dbReference type="Pfam" id="PF24501"/>
    </source>
</evidence>
<feature type="domain" description="Transmembrane protein 131-like second Ig-like" evidence="9">
    <location>
        <begin position="259"/>
        <end position="412"/>
    </location>
</feature>
<keyword evidence="6" id="KW-0472">Membrane</keyword>
<evidence type="ECO:0000259" key="8">
    <source>
        <dbReference type="Pfam" id="PF12371"/>
    </source>
</evidence>
<feature type="compositionally biased region" description="Polar residues" evidence="7">
    <location>
        <begin position="1051"/>
        <end position="1064"/>
    </location>
</feature>
<feature type="compositionally biased region" description="Polar residues" evidence="7">
    <location>
        <begin position="935"/>
        <end position="958"/>
    </location>
</feature>
<feature type="domain" description="TMEM131L third Ig-like" evidence="10">
    <location>
        <begin position="452"/>
        <end position="549"/>
    </location>
</feature>
<comment type="subcellular location">
    <subcellularLocation>
        <location evidence="1">Membrane</location>
        <topology evidence="1">Single-pass type I membrane protein</topology>
    </subcellularLocation>
</comment>
<evidence type="ECO:0000313" key="13">
    <source>
        <dbReference type="EMBL" id="KAG7458782.1"/>
    </source>
</evidence>
<feature type="compositionally biased region" description="Basic residues" evidence="7">
    <location>
        <begin position="1163"/>
        <end position="1174"/>
    </location>
</feature>
<feature type="domain" description="Transmembrane protein 131-like N-terminal" evidence="8">
    <location>
        <begin position="152"/>
        <end position="235"/>
    </location>
</feature>
<gene>
    <name evidence="13" type="ORF">MATL_G00224260</name>
</gene>
<dbReference type="OrthoDB" id="168404at2759"/>
<keyword evidence="14" id="KW-1185">Reference proteome</keyword>
<feature type="compositionally biased region" description="Polar residues" evidence="7">
    <location>
        <begin position="1226"/>
        <end position="1236"/>
    </location>
</feature>
<keyword evidence="5" id="KW-1133">Transmembrane helix</keyword>
<feature type="region of interest" description="Disordered" evidence="7">
    <location>
        <begin position="29"/>
        <end position="57"/>
    </location>
</feature>
<feature type="compositionally biased region" description="Low complexity" evidence="7">
    <location>
        <begin position="1556"/>
        <end position="1571"/>
    </location>
</feature>
<evidence type="ECO:0000259" key="10">
    <source>
        <dbReference type="Pfam" id="PF24498"/>
    </source>
</evidence>
<evidence type="ECO:0000259" key="11">
    <source>
        <dbReference type="Pfam" id="PF24499"/>
    </source>
</evidence>
<dbReference type="InterPro" id="IPR022113">
    <property type="entry name" value="TMEM131L_N"/>
</dbReference>
<feature type="region of interest" description="Disordered" evidence="7">
    <location>
        <begin position="1556"/>
        <end position="1577"/>
    </location>
</feature>
<keyword evidence="4" id="KW-0732">Signal</keyword>
<comment type="similarity">
    <text evidence="2">Belongs to the TMEM131 family.</text>
</comment>
<evidence type="ECO:0000256" key="2">
    <source>
        <dbReference type="ARBA" id="ARBA00006682"/>
    </source>
</evidence>